<evidence type="ECO:0000256" key="9">
    <source>
        <dbReference type="ARBA" id="ARBA00022840"/>
    </source>
</evidence>
<dbReference type="PROSITE" id="PS50109">
    <property type="entry name" value="HIS_KIN"/>
    <property type="match status" value="1"/>
</dbReference>
<dbReference type="SMART" id="SM00388">
    <property type="entry name" value="HisKA"/>
    <property type="match status" value="1"/>
</dbReference>
<evidence type="ECO:0000313" key="13">
    <source>
        <dbReference type="EMBL" id="SPL72653.1"/>
    </source>
</evidence>
<dbReference type="CDD" id="cd00082">
    <property type="entry name" value="HisKA"/>
    <property type="match status" value="1"/>
</dbReference>
<evidence type="ECO:0000256" key="7">
    <source>
        <dbReference type="ARBA" id="ARBA00022741"/>
    </source>
</evidence>
<reference evidence="14" key="1">
    <citation type="submission" date="2018-03" db="EMBL/GenBank/DDBJ databases">
        <authorList>
            <person name="Blom J."/>
        </authorList>
    </citation>
    <scope>NUCLEOTIDE SEQUENCE [LARGE SCALE GENOMIC DNA]</scope>
    <source>
        <strain evidence="14">KPC-SM-21</strain>
    </source>
</reference>
<dbReference type="InterPro" id="IPR050428">
    <property type="entry name" value="TCS_sensor_his_kinase"/>
</dbReference>
<dbReference type="EC" id="2.7.13.3" evidence="3"/>
<dbReference type="EMBL" id="OOGT01000419">
    <property type="protein sequence ID" value="SPL72653.1"/>
    <property type="molecule type" value="Genomic_DNA"/>
</dbReference>
<dbReference type="InterPro" id="IPR003594">
    <property type="entry name" value="HATPase_dom"/>
</dbReference>
<dbReference type="GO" id="GO:0000155">
    <property type="term" value="F:phosphorelay sensor kinase activity"/>
    <property type="evidence" value="ECO:0007669"/>
    <property type="project" value="InterPro"/>
</dbReference>
<evidence type="ECO:0000256" key="11">
    <source>
        <dbReference type="ARBA" id="ARBA00023012"/>
    </source>
</evidence>
<evidence type="ECO:0000256" key="8">
    <source>
        <dbReference type="ARBA" id="ARBA00022777"/>
    </source>
</evidence>
<proteinExistence type="predicted"/>
<dbReference type="SUPFAM" id="SSF47384">
    <property type="entry name" value="Homodimeric domain of signal transducing histidine kinase"/>
    <property type="match status" value="1"/>
</dbReference>
<evidence type="ECO:0000259" key="12">
    <source>
        <dbReference type="PROSITE" id="PS50109"/>
    </source>
</evidence>
<keyword evidence="8" id="KW-0418">Kinase</keyword>
<dbReference type="SMART" id="SM00387">
    <property type="entry name" value="HATPase_c"/>
    <property type="match status" value="1"/>
</dbReference>
<evidence type="ECO:0000256" key="4">
    <source>
        <dbReference type="ARBA" id="ARBA00022553"/>
    </source>
</evidence>
<keyword evidence="10" id="KW-0472">Membrane</keyword>
<dbReference type="InterPro" id="IPR005467">
    <property type="entry name" value="His_kinase_dom"/>
</dbReference>
<evidence type="ECO:0000256" key="3">
    <source>
        <dbReference type="ARBA" id="ARBA00012438"/>
    </source>
</evidence>
<comment type="subcellular location">
    <subcellularLocation>
        <location evidence="2">Membrane</location>
        <topology evidence="2">Multi-pass membrane protein</topology>
    </subcellularLocation>
</comment>
<organism evidence="13 14">
    <name type="scientific">Acinetobacter stercoris</name>
    <dbReference type="NCBI Taxonomy" id="2126983"/>
    <lineage>
        <taxon>Bacteria</taxon>
        <taxon>Pseudomonadati</taxon>
        <taxon>Pseudomonadota</taxon>
        <taxon>Gammaproteobacteria</taxon>
        <taxon>Moraxellales</taxon>
        <taxon>Moraxellaceae</taxon>
        <taxon>Acinetobacter</taxon>
    </lineage>
</organism>
<dbReference type="Pfam" id="PF00512">
    <property type="entry name" value="HisKA"/>
    <property type="match status" value="1"/>
</dbReference>
<gene>
    <name evidence="13" type="primary">qseC_3</name>
    <name evidence="13" type="ORF">KPC_3831</name>
</gene>
<accession>A0A2U3N4R8</accession>
<dbReference type="InterPro" id="IPR036097">
    <property type="entry name" value="HisK_dim/P_sf"/>
</dbReference>
<dbReference type="PANTHER" id="PTHR45436:SF14">
    <property type="entry name" value="SENSOR PROTEIN QSEC"/>
    <property type="match status" value="1"/>
</dbReference>
<evidence type="ECO:0000256" key="5">
    <source>
        <dbReference type="ARBA" id="ARBA00022679"/>
    </source>
</evidence>
<dbReference type="InParanoid" id="A0A2U3N4R8"/>
<dbReference type="Proteomes" id="UP000245974">
    <property type="component" value="Unassembled WGS sequence"/>
</dbReference>
<keyword evidence="4" id="KW-0597">Phosphoprotein</keyword>
<protein>
    <recommendedName>
        <fullName evidence="3">histidine kinase</fullName>
        <ecNumber evidence="3">2.7.13.3</ecNumber>
    </recommendedName>
</protein>
<comment type="catalytic activity">
    <reaction evidence="1">
        <text>ATP + protein L-histidine = ADP + protein N-phospho-L-histidine.</text>
        <dbReference type="EC" id="2.7.13.3"/>
    </reaction>
</comment>
<evidence type="ECO:0000256" key="6">
    <source>
        <dbReference type="ARBA" id="ARBA00022692"/>
    </source>
</evidence>
<keyword evidence="7" id="KW-0547">Nucleotide-binding</keyword>
<keyword evidence="11" id="KW-0902">Two-component regulatory system</keyword>
<evidence type="ECO:0000256" key="2">
    <source>
        <dbReference type="ARBA" id="ARBA00004141"/>
    </source>
</evidence>
<keyword evidence="6" id="KW-0812">Transmembrane</keyword>
<dbReference type="Gene3D" id="3.30.565.10">
    <property type="entry name" value="Histidine kinase-like ATPase, C-terminal domain"/>
    <property type="match status" value="1"/>
</dbReference>
<dbReference type="InterPro" id="IPR003661">
    <property type="entry name" value="HisK_dim/P_dom"/>
</dbReference>
<feature type="domain" description="Histidine kinase" evidence="12">
    <location>
        <begin position="58"/>
        <end position="268"/>
    </location>
</feature>
<keyword evidence="14" id="KW-1185">Reference proteome</keyword>
<dbReference type="GO" id="GO:0005886">
    <property type="term" value="C:plasma membrane"/>
    <property type="evidence" value="ECO:0007669"/>
    <property type="project" value="TreeGrafter"/>
</dbReference>
<dbReference type="Pfam" id="PF02518">
    <property type="entry name" value="HATPase_c"/>
    <property type="match status" value="1"/>
</dbReference>
<keyword evidence="5 13" id="KW-0808">Transferase</keyword>
<dbReference type="PANTHER" id="PTHR45436">
    <property type="entry name" value="SENSOR HISTIDINE KINASE YKOH"/>
    <property type="match status" value="1"/>
</dbReference>
<evidence type="ECO:0000256" key="10">
    <source>
        <dbReference type="ARBA" id="ARBA00022989"/>
    </source>
</evidence>
<dbReference type="AlphaFoldDB" id="A0A2U3N4R8"/>
<dbReference type="SUPFAM" id="SSF55874">
    <property type="entry name" value="ATPase domain of HSP90 chaperone/DNA topoisomerase II/histidine kinase"/>
    <property type="match status" value="1"/>
</dbReference>
<evidence type="ECO:0000313" key="14">
    <source>
        <dbReference type="Proteomes" id="UP000245974"/>
    </source>
</evidence>
<dbReference type="GO" id="GO:0005524">
    <property type="term" value="F:ATP binding"/>
    <property type="evidence" value="ECO:0007669"/>
    <property type="project" value="UniProtKB-KW"/>
</dbReference>
<sequence length="271" mass="31194">MTKSLISYKSIHDLQLEHLTEPEFKSVPKEIQPFIENILNLIKRLHISLENEKNFSAYAAHELRSPLTAIKTNVQLGKMIAIQQQYDDNLLECLNDAENSIIRYQNLLEQLLVLSQTEHQIEQNIQQVSLKQSLELVLSDLRLTYPEIDHQLIIHWESLGKIFIAPDAIQIVLRNLLENSLKHSQTVKKIEISQTENILTIRDFGVGLNPQELTLATKRFWRKSATGQGYGLGLSLCHILLQQYHYQMIIQSDQNQGLSVSIDFSKDNKTD</sequence>
<dbReference type="Gene3D" id="1.10.287.130">
    <property type="match status" value="1"/>
</dbReference>
<keyword evidence="9" id="KW-0067">ATP-binding</keyword>
<evidence type="ECO:0000256" key="1">
    <source>
        <dbReference type="ARBA" id="ARBA00000085"/>
    </source>
</evidence>
<name>A0A2U3N4R8_9GAMM</name>
<keyword evidence="10" id="KW-1133">Transmembrane helix</keyword>
<dbReference type="InterPro" id="IPR036890">
    <property type="entry name" value="HATPase_C_sf"/>
</dbReference>